<evidence type="ECO:0000313" key="2">
    <source>
        <dbReference type="EMBL" id="GJD87861.1"/>
    </source>
</evidence>
<evidence type="ECO:0000256" key="1">
    <source>
        <dbReference type="SAM" id="MobiDB-lite"/>
    </source>
</evidence>
<reference evidence="2" key="2">
    <citation type="submission" date="2021-08" db="EMBL/GenBank/DDBJ databases">
        <authorList>
            <person name="Tani A."/>
            <person name="Ola A."/>
            <person name="Ogura Y."/>
            <person name="Katsura K."/>
            <person name="Hayashi T."/>
        </authorList>
    </citation>
    <scope>NUCLEOTIDE SEQUENCE</scope>
    <source>
        <strain evidence="2">DSM 16372</strain>
    </source>
</reference>
<organism evidence="2 3">
    <name type="scientific">Methylobacterium hispanicum</name>
    <dbReference type="NCBI Taxonomy" id="270350"/>
    <lineage>
        <taxon>Bacteria</taxon>
        <taxon>Pseudomonadati</taxon>
        <taxon>Pseudomonadota</taxon>
        <taxon>Alphaproteobacteria</taxon>
        <taxon>Hyphomicrobiales</taxon>
        <taxon>Methylobacteriaceae</taxon>
        <taxon>Methylobacterium</taxon>
    </lineage>
</organism>
<reference evidence="2" key="1">
    <citation type="journal article" date="2016" name="Front. Microbiol.">
        <title>Genome Sequence of the Piezophilic, Mesophilic Sulfate-Reducing Bacterium Desulfovibrio indicus J2T.</title>
        <authorList>
            <person name="Cao J."/>
            <person name="Maignien L."/>
            <person name="Shao Z."/>
            <person name="Alain K."/>
            <person name="Jebbar M."/>
        </authorList>
    </citation>
    <scope>NUCLEOTIDE SEQUENCE</scope>
    <source>
        <strain evidence="2">DSM 16372</strain>
    </source>
</reference>
<protein>
    <submittedName>
        <fullName evidence="2">Uncharacterized protein</fullName>
    </submittedName>
</protein>
<accession>A0AAV4ZHD6</accession>
<keyword evidence="3" id="KW-1185">Reference proteome</keyword>
<sequence length="320" mass="34988">MCSETNASVQPVGRPAPASGAGYRLHTSVRRFVPSVCRHPYFPLRTPLSRVRTCGISDPGPAAASPAHSSEDQTEVTPVPSKIGPLDLGKRKCAQECSPTLDARPPLPPGSSKFEEIPLHQGLVPSDFEPQAGRTTTRASHPPALPLRARPSPGGAPRSTCSKRRSEAAEFLRIATASTRTVVPKTRERPTYVVPLWPPVIDARRPACRRQLSPVADNPLTNRRFSKFPNGRFENRNIGNQPLNARGRGRNGRIDSEPQAGRTVSRGNHPPALALRGPAGSEPEASIDMSEAWTPSMARFFGFRTFSREWLSRRRGRRVP</sequence>
<feature type="region of interest" description="Disordered" evidence="1">
    <location>
        <begin position="1"/>
        <end position="21"/>
    </location>
</feature>
<feature type="region of interest" description="Disordered" evidence="1">
    <location>
        <begin position="218"/>
        <end position="285"/>
    </location>
</feature>
<comment type="caution">
    <text evidence="2">The sequence shown here is derived from an EMBL/GenBank/DDBJ whole genome shotgun (WGS) entry which is preliminary data.</text>
</comment>
<feature type="region of interest" description="Disordered" evidence="1">
    <location>
        <begin position="127"/>
        <end position="161"/>
    </location>
</feature>
<feature type="compositionally biased region" description="Low complexity" evidence="1">
    <location>
        <begin position="138"/>
        <end position="153"/>
    </location>
</feature>
<dbReference type="AlphaFoldDB" id="A0AAV4ZHD6"/>
<dbReference type="Proteomes" id="UP001055247">
    <property type="component" value="Unassembled WGS sequence"/>
</dbReference>
<gene>
    <name evidence="2" type="ORF">BHAOGJBA_1367</name>
</gene>
<feature type="region of interest" description="Disordered" evidence="1">
    <location>
        <begin position="55"/>
        <end position="87"/>
    </location>
</feature>
<evidence type="ECO:0000313" key="3">
    <source>
        <dbReference type="Proteomes" id="UP001055247"/>
    </source>
</evidence>
<proteinExistence type="predicted"/>
<name>A0AAV4ZHD6_9HYPH</name>
<dbReference type="EMBL" id="BPQO01000004">
    <property type="protein sequence ID" value="GJD87861.1"/>
    <property type="molecule type" value="Genomic_DNA"/>
</dbReference>
<feature type="compositionally biased region" description="Low complexity" evidence="1">
    <location>
        <begin position="57"/>
        <end position="68"/>
    </location>
</feature>